<protein>
    <submittedName>
        <fullName evidence="4">Yersiniabactin polyketide/non-ribosomal peptide synthetase</fullName>
    </submittedName>
</protein>
<comment type="caution">
    <text evidence="4">The sequence shown here is derived from an EMBL/GenBank/DDBJ whole genome shotgun (WGS) entry which is preliminary data.</text>
</comment>
<feature type="domain" description="Ketosynthase family 3 (KS3)" evidence="3">
    <location>
        <begin position="1"/>
        <end position="93"/>
    </location>
</feature>
<proteinExistence type="predicted"/>
<organism evidence="4 5">
    <name type="scientific">Pseudomonas savastanoi pv. glycinea str. race 4</name>
    <dbReference type="NCBI Taxonomy" id="875330"/>
    <lineage>
        <taxon>Bacteria</taxon>
        <taxon>Pseudomonadati</taxon>
        <taxon>Pseudomonadota</taxon>
        <taxon>Gammaproteobacteria</taxon>
        <taxon>Pseudomonadales</taxon>
        <taxon>Pseudomonadaceae</taxon>
        <taxon>Pseudomonas</taxon>
    </lineage>
</organism>
<sequence length="94" mass="9801">TDIGDCALGSVKGNLGHLDTAAGIASLIKTVLAVSHGRIPPSINVERVNPALQLEHSPFYVPTQDQPWPAGPRRAGVSSFGIGGTNCHTIFLDT</sequence>
<dbReference type="InterPro" id="IPR050091">
    <property type="entry name" value="PKS_NRPS_Biosynth_Enz"/>
</dbReference>
<dbReference type="InterPro" id="IPR014031">
    <property type="entry name" value="Ketoacyl_synth_C"/>
</dbReference>
<dbReference type="GO" id="GO:0004312">
    <property type="term" value="F:fatty acid synthase activity"/>
    <property type="evidence" value="ECO:0007669"/>
    <property type="project" value="TreeGrafter"/>
</dbReference>
<dbReference type="GO" id="GO:0005737">
    <property type="term" value="C:cytoplasm"/>
    <property type="evidence" value="ECO:0007669"/>
    <property type="project" value="TreeGrafter"/>
</dbReference>
<dbReference type="InterPro" id="IPR032821">
    <property type="entry name" value="PKS_assoc"/>
</dbReference>
<dbReference type="GO" id="GO:0005886">
    <property type="term" value="C:plasma membrane"/>
    <property type="evidence" value="ECO:0007669"/>
    <property type="project" value="TreeGrafter"/>
</dbReference>
<gene>
    <name evidence="4" type="ORF">Pgy4_34946</name>
</gene>
<evidence type="ECO:0000313" key="5">
    <source>
        <dbReference type="Proteomes" id="UP000005466"/>
    </source>
</evidence>
<feature type="non-terminal residue" evidence="4">
    <location>
        <position position="1"/>
    </location>
</feature>
<dbReference type="InterPro" id="IPR016039">
    <property type="entry name" value="Thiolase-like"/>
</dbReference>
<dbReference type="GO" id="GO:0071770">
    <property type="term" value="P:DIM/DIP cell wall layer assembly"/>
    <property type="evidence" value="ECO:0007669"/>
    <property type="project" value="TreeGrafter"/>
</dbReference>
<dbReference type="InterPro" id="IPR020841">
    <property type="entry name" value="PKS_Beta-ketoAc_synthase_dom"/>
</dbReference>
<evidence type="ECO:0000256" key="2">
    <source>
        <dbReference type="ARBA" id="ARBA00022553"/>
    </source>
</evidence>
<dbReference type="SUPFAM" id="SSF53901">
    <property type="entry name" value="Thiolase-like"/>
    <property type="match status" value="1"/>
</dbReference>
<dbReference type="PANTHER" id="PTHR43775:SF37">
    <property type="entry name" value="SI:DKEY-61P9.11"/>
    <property type="match status" value="1"/>
</dbReference>
<dbReference type="Pfam" id="PF02801">
    <property type="entry name" value="Ketoacyl-synt_C"/>
    <property type="match status" value="1"/>
</dbReference>
<dbReference type="PROSITE" id="PS52004">
    <property type="entry name" value="KS3_2"/>
    <property type="match status" value="1"/>
</dbReference>
<dbReference type="Proteomes" id="UP000005466">
    <property type="component" value="Unassembled WGS sequence"/>
</dbReference>
<evidence type="ECO:0000259" key="3">
    <source>
        <dbReference type="PROSITE" id="PS52004"/>
    </source>
</evidence>
<dbReference type="Gene3D" id="3.40.47.10">
    <property type="match status" value="1"/>
</dbReference>
<feature type="non-terminal residue" evidence="4">
    <location>
        <position position="94"/>
    </location>
</feature>
<dbReference type="AlphaFoldDB" id="F3CFW9"/>
<dbReference type="Pfam" id="PF16197">
    <property type="entry name" value="KAsynt_C_assoc"/>
    <property type="match status" value="1"/>
</dbReference>
<evidence type="ECO:0000256" key="1">
    <source>
        <dbReference type="ARBA" id="ARBA00022450"/>
    </source>
</evidence>
<accession>F3CFW9</accession>
<reference evidence="4 5" key="1">
    <citation type="journal article" date="2011" name="PLoS Pathog.">
        <title>Dynamic evolution of pathogenicity revealed by sequencing and comparative genomics of 19 Pseudomonas syringae isolates.</title>
        <authorList>
            <person name="Baltrus D.A."/>
            <person name="Nishimura M.T."/>
            <person name="Romanchuk A."/>
            <person name="Chang J.H."/>
            <person name="Mukhtar M.S."/>
            <person name="Cherkis K."/>
            <person name="Roach J."/>
            <person name="Grant S.R."/>
            <person name="Jones C.D."/>
            <person name="Dangl J.L."/>
        </authorList>
    </citation>
    <scope>NUCLEOTIDE SEQUENCE [LARGE SCALE GENOMIC DNA]</scope>
    <source>
        <strain evidence="5">race 4</strain>
    </source>
</reference>
<dbReference type="GO" id="GO:0006633">
    <property type="term" value="P:fatty acid biosynthetic process"/>
    <property type="evidence" value="ECO:0007669"/>
    <property type="project" value="TreeGrafter"/>
</dbReference>
<keyword evidence="2" id="KW-0597">Phosphoprotein</keyword>
<keyword evidence="1" id="KW-0596">Phosphopantetheine</keyword>
<dbReference type="PANTHER" id="PTHR43775">
    <property type="entry name" value="FATTY ACID SYNTHASE"/>
    <property type="match status" value="1"/>
</dbReference>
<name>F3CFW9_PSESG</name>
<evidence type="ECO:0000313" key="4">
    <source>
        <dbReference type="EMBL" id="EGH18161.1"/>
    </source>
</evidence>
<dbReference type="EMBL" id="ADWY01002421">
    <property type="protein sequence ID" value="EGH18161.1"/>
    <property type="molecule type" value="Genomic_DNA"/>
</dbReference>